<dbReference type="VEuPathDB" id="FungiDB:PV07_03132"/>
<feature type="domain" description="Aldehyde dehydrogenase" evidence="2">
    <location>
        <begin position="26"/>
        <end position="473"/>
    </location>
</feature>
<dbReference type="AlphaFoldDB" id="A0A0D2CK19"/>
<dbReference type="GeneID" id="27342326"/>
<dbReference type="Pfam" id="PF00171">
    <property type="entry name" value="Aldedh"/>
    <property type="match status" value="1"/>
</dbReference>
<dbReference type="HOGENOM" id="CLU_005391_1_0_1"/>
<dbReference type="PANTHER" id="PTHR43353">
    <property type="entry name" value="SUCCINATE-SEMIALDEHYDE DEHYDROGENASE, MITOCHONDRIAL"/>
    <property type="match status" value="1"/>
</dbReference>
<name>A0A0D2CK19_9EURO</name>
<protein>
    <recommendedName>
        <fullName evidence="2">Aldehyde dehydrogenase domain-containing protein</fullName>
    </recommendedName>
</protein>
<proteinExistence type="predicted"/>
<accession>A0A0D2CK19</accession>
<dbReference type="Gene3D" id="3.40.605.10">
    <property type="entry name" value="Aldehyde Dehydrogenase, Chain A, domain 1"/>
    <property type="match status" value="1"/>
</dbReference>
<evidence type="ECO:0000256" key="1">
    <source>
        <dbReference type="ARBA" id="ARBA00023002"/>
    </source>
</evidence>
<keyword evidence="4" id="KW-1185">Reference proteome</keyword>
<evidence type="ECO:0000313" key="3">
    <source>
        <dbReference type="EMBL" id="KIW31488.1"/>
    </source>
</evidence>
<organism evidence="3 4">
    <name type="scientific">Cladophialophora immunda</name>
    <dbReference type="NCBI Taxonomy" id="569365"/>
    <lineage>
        <taxon>Eukaryota</taxon>
        <taxon>Fungi</taxon>
        <taxon>Dikarya</taxon>
        <taxon>Ascomycota</taxon>
        <taxon>Pezizomycotina</taxon>
        <taxon>Eurotiomycetes</taxon>
        <taxon>Chaetothyriomycetidae</taxon>
        <taxon>Chaetothyriales</taxon>
        <taxon>Herpotrichiellaceae</taxon>
        <taxon>Cladophialophora</taxon>
    </lineage>
</organism>
<dbReference type="PANTHER" id="PTHR43353:SF6">
    <property type="entry name" value="CYTOPLASMIC ALDEHYDE DEHYDROGENASE (EUROFUNG)"/>
    <property type="match status" value="1"/>
</dbReference>
<dbReference type="EMBL" id="KN847041">
    <property type="protein sequence ID" value="KIW31488.1"/>
    <property type="molecule type" value="Genomic_DNA"/>
</dbReference>
<dbReference type="InterPro" id="IPR016163">
    <property type="entry name" value="Ald_DH_C"/>
</dbReference>
<dbReference type="InterPro" id="IPR016162">
    <property type="entry name" value="Ald_DH_N"/>
</dbReference>
<dbReference type="GO" id="GO:0004777">
    <property type="term" value="F:succinate-semialdehyde dehydrogenase (NAD+) activity"/>
    <property type="evidence" value="ECO:0007669"/>
    <property type="project" value="TreeGrafter"/>
</dbReference>
<dbReference type="InterPro" id="IPR016161">
    <property type="entry name" value="Ald_DH/histidinol_DH"/>
</dbReference>
<dbReference type="Gene3D" id="3.40.309.10">
    <property type="entry name" value="Aldehyde Dehydrogenase, Chain A, domain 2"/>
    <property type="match status" value="1"/>
</dbReference>
<dbReference type="RefSeq" id="XP_016251704.1">
    <property type="nucleotide sequence ID" value="XM_016389802.1"/>
</dbReference>
<evidence type="ECO:0000259" key="2">
    <source>
        <dbReference type="Pfam" id="PF00171"/>
    </source>
</evidence>
<dbReference type="SUPFAM" id="SSF53720">
    <property type="entry name" value="ALDH-like"/>
    <property type="match status" value="1"/>
</dbReference>
<dbReference type="GO" id="GO:0009450">
    <property type="term" value="P:gamma-aminobutyric acid catabolic process"/>
    <property type="evidence" value="ECO:0007669"/>
    <property type="project" value="TreeGrafter"/>
</dbReference>
<evidence type="ECO:0000313" key="4">
    <source>
        <dbReference type="Proteomes" id="UP000054466"/>
    </source>
</evidence>
<dbReference type="InterPro" id="IPR015590">
    <property type="entry name" value="Aldehyde_DH_dom"/>
</dbReference>
<gene>
    <name evidence="3" type="ORF">PV07_03132</name>
</gene>
<dbReference type="InterPro" id="IPR050740">
    <property type="entry name" value="Aldehyde_DH_Superfamily"/>
</dbReference>
<dbReference type="STRING" id="569365.A0A0D2CK19"/>
<sequence length="477" mass="51051">MFTQQSTSSTVIPCVVDGEAVSLPESQNFAVVQGKTGNVVHYAQSATAEVGVKAVEAAGKAFQSWKRVPMTKRRDILHRAAEILEQKVAEATERCTLETSCEDGWPRFDCSLAATMIRQNAATAMALAGRIPPPDDPLITSLVFKEPVGVVMIIPPWNAVMIMACRGISAALAAGCTVVLKASELSPWSHQLILEVFKEAGLPNGVLNQIQCSRTDAPAATEAIISHPLLRKIEFIGSPHVGKIIGSVAAKYLKPVLMELGDQSPAIILEDADLKAAAEKCVFGIIANHGQVCFGTERLLVQNKVKDAFVEELTQAMRATPSGGSAITAESARRVHDLIAETVAEGAELLIGKNEMTGRSSLEPTIVTKVRADSRINREETWGPAASLSSFTTDDEAVEMANDTDFGLSASIFTKDYARALRMARDLDFGQVQVNAHTIHVNSTAPVTGYKGSGWGSNGGGYGVEEFMFNKHVCLCP</sequence>
<dbReference type="OrthoDB" id="310895at2759"/>
<reference evidence="3 4" key="1">
    <citation type="submission" date="2015-01" db="EMBL/GenBank/DDBJ databases">
        <title>The Genome Sequence of Cladophialophora immunda CBS83496.</title>
        <authorList>
            <consortium name="The Broad Institute Genomics Platform"/>
            <person name="Cuomo C."/>
            <person name="de Hoog S."/>
            <person name="Gorbushina A."/>
            <person name="Stielow B."/>
            <person name="Teixiera M."/>
            <person name="Abouelleil A."/>
            <person name="Chapman S.B."/>
            <person name="Priest M."/>
            <person name="Young S.K."/>
            <person name="Wortman J."/>
            <person name="Nusbaum C."/>
            <person name="Birren B."/>
        </authorList>
    </citation>
    <scope>NUCLEOTIDE SEQUENCE [LARGE SCALE GENOMIC DNA]</scope>
    <source>
        <strain evidence="3 4">CBS 83496</strain>
    </source>
</reference>
<dbReference type="Proteomes" id="UP000054466">
    <property type="component" value="Unassembled WGS sequence"/>
</dbReference>
<keyword evidence="1" id="KW-0560">Oxidoreductase</keyword>